<keyword evidence="3" id="KW-1185">Reference proteome</keyword>
<gene>
    <name evidence="2" type="ORF">V3H18_01645</name>
</gene>
<dbReference type="Gene3D" id="3.90.226.10">
    <property type="entry name" value="2-enoyl-CoA Hydratase, Chain A, domain 1"/>
    <property type="match status" value="1"/>
</dbReference>
<comment type="similarity">
    <text evidence="1">Belongs to the enoyl-CoA hydratase/isomerase family.</text>
</comment>
<protein>
    <submittedName>
        <fullName evidence="2">Enoyl-CoA hydratase-related protein</fullName>
    </submittedName>
</protein>
<comment type="caution">
    <text evidence="2">The sequence shown here is derived from an EMBL/GenBank/DDBJ whole genome shotgun (WGS) entry which is preliminary data.</text>
</comment>
<dbReference type="RefSeq" id="WP_332080138.1">
    <property type="nucleotide sequence ID" value="NZ_JAZHYN010000003.1"/>
</dbReference>
<dbReference type="Proteomes" id="UP001350748">
    <property type="component" value="Unassembled WGS sequence"/>
</dbReference>
<evidence type="ECO:0000256" key="1">
    <source>
        <dbReference type="ARBA" id="ARBA00005254"/>
    </source>
</evidence>
<reference evidence="2 3" key="1">
    <citation type="submission" date="2024-02" db="EMBL/GenBank/DDBJ databases">
        <authorList>
            <person name="Grouzdev D."/>
        </authorList>
    </citation>
    <scope>NUCLEOTIDE SEQUENCE [LARGE SCALE GENOMIC DNA]</scope>
    <source>
        <strain evidence="2 3">9N</strain>
    </source>
</reference>
<accession>A0ABU7XDP1</accession>
<dbReference type="InterPro" id="IPR014748">
    <property type="entry name" value="Enoyl-CoA_hydra_C"/>
</dbReference>
<dbReference type="Pfam" id="PF00378">
    <property type="entry name" value="ECH_1"/>
    <property type="match status" value="1"/>
</dbReference>
<dbReference type="InterPro" id="IPR029045">
    <property type="entry name" value="ClpP/crotonase-like_dom_sf"/>
</dbReference>
<dbReference type="InterPro" id="IPR051683">
    <property type="entry name" value="Enoyl-CoA_Hydratase/Isomerase"/>
</dbReference>
<sequence length="261" mass="28052">MPVLLESVDPRGVATLRLNRPEKRNAFDGELVAALHEALQRLGERNDVRLLTLEGAGENFCAGADIDWMVRGAQKTLYENEEDAFALAAMLLRLDRLSKPTLAVAHGGVFGAGVGLIACCDIVLAGDDAYFSLSEVRLGVTPAMIAPFLIRAIGMRQTRRLTLSGESIFAEAALGMGLVHQVRPKGQLNAARALIVEGLLGGAAGAQADAKDFLERCQGRPVDDELLREAAHSLALRRSTDEARERLRAFLDKGRGAKDAV</sequence>
<organism evidence="2 3">
    <name type="scientific">Methylocystis borbori</name>
    <dbReference type="NCBI Taxonomy" id="3118750"/>
    <lineage>
        <taxon>Bacteria</taxon>
        <taxon>Pseudomonadati</taxon>
        <taxon>Pseudomonadota</taxon>
        <taxon>Alphaproteobacteria</taxon>
        <taxon>Hyphomicrobiales</taxon>
        <taxon>Methylocystaceae</taxon>
        <taxon>Methylocystis</taxon>
    </lineage>
</organism>
<dbReference type="EMBL" id="JAZHYN010000003">
    <property type="protein sequence ID" value="MEF3365230.1"/>
    <property type="molecule type" value="Genomic_DNA"/>
</dbReference>
<dbReference type="PANTHER" id="PTHR42964:SF1">
    <property type="entry name" value="POLYKETIDE BIOSYNTHESIS ENOYL-COA HYDRATASE PKSH-RELATED"/>
    <property type="match status" value="1"/>
</dbReference>
<dbReference type="PANTHER" id="PTHR42964">
    <property type="entry name" value="ENOYL-COA HYDRATASE"/>
    <property type="match status" value="1"/>
</dbReference>
<evidence type="ECO:0000313" key="2">
    <source>
        <dbReference type="EMBL" id="MEF3365230.1"/>
    </source>
</evidence>
<name>A0ABU7XDP1_9HYPH</name>
<dbReference type="InterPro" id="IPR001753">
    <property type="entry name" value="Enoyl-CoA_hydra/iso"/>
</dbReference>
<evidence type="ECO:0000313" key="3">
    <source>
        <dbReference type="Proteomes" id="UP001350748"/>
    </source>
</evidence>
<dbReference type="Gene3D" id="1.10.12.10">
    <property type="entry name" value="Lyase 2-enoyl-coa Hydratase, Chain A, domain 2"/>
    <property type="match status" value="1"/>
</dbReference>
<dbReference type="CDD" id="cd06558">
    <property type="entry name" value="crotonase-like"/>
    <property type="match status" value="1"/>
</dbReference>
<proteinExistence type="inferred from homology"/>
<dbReference type="SUPFAM" id="SSF52096">
    <property type="entry name" value="ClpP/crotonase"/>
    <property type="match status" value="1"/>
</dbReference>